<evidence type="ECO:0000259" key="1">
    <source>
        <dbReference type="Pfam" id="PF00534"/>
    </source>
</evidence>
<protein>
    <recommendedName>
        <fullName evidence="1">Glycosyl transferase family 1 domain-containing protein</fullName>
    </recommendedName>
</protein>
<evidence type="ECO:0000313" key="3">
    <source>
        <dbReference type="Proteomes" id="UP000624041"/>
    </source>
</evidence>
<dbReference type="Proteomes" id="UP000624041">
    <property type="component" value="Unassembled WGS sequence"/>
</dbReference>
<dbReference type="RefSeq" id="WP_156854313.1">
    <property type="nucleotide sequence ID" value="NZ_BMOS01000002.1"/>
</dbReference>
<organism evidence="2 3">
    <name type="scientific">Oceanobacillus indicireducens</name>
    <dbReference type="NCBI Taxonomy" id="1004261"/>
    <lineage>
        <taxon>Bacteria</taxon>
        <taxon>Bacillati</taxon>
        <taxon>Bacillota</taxon>
        <taxon>Bacilli</taxon>
        <taxon>Bacillales</taxon>
        <taxon>Bacillaceae</taxon>
        <taxon>Oceanobacillus</taxon>
    </lineage>
</organism>
<dbReference type="CDD" id="cd03801">
    <property type="entry name" value="GT4_PimA-like"/>
    <property type="match status" value="1"/>
</dbReference>
<dbReference type="AlphaFoldDB" id="A0A918CYL5"/>
<comment type="caution">
    <text evidence="2">The sequence shown here is derived from an EMBL/GenBank/DDBJ whole genome shotgun (WGS) entry which is preliminary data.</text>
</comment>
<dbReference type="PANTHER" id="PTHR12526">
    <property type="entry name" value="GLYCOSYLTRANSFERASE"/>
    <property type="match status" value="1"/>
</dbReference>
<accession>A0A918CYL5</accession>
<dbReference type="GO" id="GO:0016757">
    <property type="term" value="F:glycosyltransferase activity"/>
    <property type="evidence" value="ECO:0007669"/>
    <property type="project" value="InterPro"/>
</dbReference>
<feature type="domain" description="Glycosyl transferase family 1" evidence="1">
    <location>
        <begin position="461"/>
        <end position="621"/>
    </location>
</feature>
<reference evidence="2" key="1">
    <citation type="journal article" date="2014" name="Int. J. Syst. Evol. Microbiol.">
        <title>Complete genome sequence of Corynebacterium casei LMG S-19264T (=DSM 44701T), isolated from a smear-ripened cheese.</title>
        <authorList>
            <consortium name="US DOE Joint Genome Institute (JGI-PGF)"/>
            <person name="Walter F."/>
            <person name="Albersmeier A."/>
            <person name="Kalinowski J."/>
            <person name="Ruckert C."/>
        </authorList>
    </citation>
    <scope>NUCLEOTIDE SEQUENCE</scope>
    <source>
        <strain evidence="2">JCM 17251</strain>
    </source>
</reference>
<gene>
    <name evidence="2" type="ORF">GCM10007971_03130</name>
</gene>
<dbReference type="EMBL" id="BMOS01000002">
    <property type="protein sequence ID" value="GGN50036.1"/>
    <property type="molecule type" value="Genomic_DNA"/>
</dbReference>
<keyword evidence="3" id="KW-1185">Reference proteome</keyword>
<dbReference type="PANTHER" id="PTHR12526:SF630">
    <property type="entry name" value="GLYCOSYLTRANSFERASE"/>
    <property type="match status" value="1"/>
</dbReference>
<proteinExistence type="predicted"/>
<dbReference type="SUPFAM" id="SSF53756">
    <property type="entry name" value="UDP-Glycosyltransferase/glycogen phosphorylase"/>
    <property type="match status" value="1"/>
</dbReference>
<evidence type="ECO:0000313" key="2">
    <source>
        <dbReference type="EMBL" id="GGN50036.1"/>
    </source>
</evidence>
<dbReference type="InterPro" id="IPR001296">
    <property type="entry name" value="Glyco_trans_1"/>
</dbReference>
<dbReference type="Pfam" id="PF00534">
    <property type="entry name" value="Glycos_transf_1"/>
    <property type="match status" value="1"/>
</dbReference>
<dbReference type="Gene3D" id="3.40.50.2000">
    <property type="entry name" value="Glycogen Phosphorylase B"/>
    <property type="match status" value="2"/>
</dbReference>
<sequence>MKRLNILIYIAESMHTGHHDAFLSLLQITSNDTRIKINVLTETTELYDVIKASISKNQEVKLFAVEKLMEEKSAAINTNEKAITYLKITEKFDTLIWMGPLEELDKLTKLPAARVIPFLPVESNLVQDSLKAYPFILTDSMQQKENIRRIESLQEKIIYLPPWKEKVSAQIPVIVNRRGITEVYPNSITEADDTLTEIMETIKRETPSFDWRYKDNETDYYSLDTETDIAVVLEADFRSYLHYAKAGKPVILPENEQFSDLLGRDYPLFIQQPDDLITLLPELLANEEMYYTAAKKCYVLAREFDYEKNEQQLLDALRSFNAKQETILFAGHDFKFLYPFIERCARTGKKVLLDNWKGHTKHNKEKSLKLLQKADIIFCEWGLGNSAFYQNYVKQGQKLFIRVHRQELQTKFLKKVDFKKVKSVITISPQMLEEFHRVHRIPRKKLKLIPNMVDTRAFQHPKKEHAKFHLGIIGIIPKLKRIDRAVEIFEKLWQEDERYELHIKGKMPQDFPWLQDRKKEITYFEGVFEKINNAPWKENVVFSQFGSDIPEWLTNIGVILSTSDLEAFHLAPMEGMASGATPIVFNWEGADLIYPHEFIVSSVDEAVEKIKNLEKSGQLSEYQHIYERYDTGKITTELMRLVFD</sequence>
<reference evidence="2" key="2">
    <citation type="submission" date="2020-09" db="EMBL/GenBank/DDBJ databases">
        <authorList>
            <person name="Sun Q."/>
            <person name="Ohkuma M."/>
        </authorList>
    </citation>
    <scope>NUCLEOTIDE SEQUENCE</scope>
    <source>
        <strain evidence="2">JCM 17251</strain>
    </source>
</reference>
<name>A0A918CYL5_9BACI</name>